<evidence type="ECO:0000313" key="10">
    <source>
        <dbReference type="Proteomes" id="UP000011016"/>
    </source>
</evidence>
<dbReference type="RefSeq" id="WP_004601117.1">
    <property type="nucleotide sequence ID" value="NZ_HF541867.1"/>
</dbReference>
<dbReference type="Gene3D" id="3.40.50.720">
    <property type="entry name" value="NAD(P)-binding Rossmann-like Domain"/>
    <property type="match status" value="1"/>
</dbReference>
<dbReference type="PATRIC" id="fig|883169.3.peg.1183"/>
<keyword evidence="4 7" id="KW-0560">Oxidoreductase</keyword>
<dbReference type="EMBL" id="CAJZ01000141">
    <property type="protein sequence ID" value="CCI83735.1"/>
    <property type="molecule type" value="Genomic_DNA"/>
</dbReference>
<evidence type="ECO:0000259" key="6">
    <source>
        <dbReference type="SMART" id="SM00829"/>
    </source>
</evidence>
<evidence type="ECO:0000256" key="2">
    <source>
        <dbReference type="ARBA" id="ARBA00022723"/>
    </source>
</evidence>
<comment type="caution">
    <text evidence="7">The sequence shown here is derived from an EMBL/GenBank/DDBJ whole genome shotgun (WGS) entry which is preliminary data.</text>
</comment>
<dbReference type="InterPro" id="IPR013154">
    <property type="entry name" value="ADH-like_N"/>
</dbReference>
<dbReference type="SMART" id="SM00829">
    <property type="entry name" value="PKS_ER"/>
    <property type="match status" value="1"/>
</dbReference>
<dbReference type="GO" id="GO:0008270">
    <property type="term" value="F:zinc ion binding"/>
    <property type="evidence" value="ECO:0007669"/>
    <property type="project" value="InterPro"/>
</dbReference>
<dbReference type="SUPFAM" id="SSF50129">
    <property type="entry name" value="GroES-like"/>
    <property type="match status" value="1"/>
</dbReference>
<keyword evidence="9" id="KW-1185">Reference proteome</keyword>
<dbReference type="InterPro" id="IPR050129">
    <property type="entry name" value="Zn_alcohol_dh"/>
</dbReference>
<dbReference type="GO" id="GO:0004022">
    <property type="term" value="F:alcohol dehydrogenase (NAD+) activity"/>
    <property type="evidence" value="ECO:0007669"/>
    <property type="project" value="UniProtKB-EC"/>
</dbReference>
<dbReference type="PANTHER" id="PTHR43401:SF4">
    <property type="entry name" value="D-ARABINOSE 1-DEHYDROGENASE (NADP(+))"/>
    <property type="match status" value="1"/>
</dbReference>
<dbReference type="SUPFAM" id="SSF51735">
    <property type="entry name" value="NAD(P)-binding Rossmann-fold domains"/>
    <property type="match status" value="1"/>
</dbReference>
<dbReference type="InterPro" id="IPR013149">
    <property type="entry name" value="ADH-like_C"/>
</dbReference>
<evidence type="ECO:0000256" key="4">
    <source>
        <dbReference type="ARBA" id="ARBA00023002"/>
    </source>
</evidence>
<gene>
    <name evidence="7" type="ORF">BN46_1007</name>
    <name evidence="8" type="ORF">HMPREF9719_01227</name>
</gene>
<sequence length="344" mass="36665">MRAVTYVSPGEIDIIEKPIPKIEPDEVLLEVLGAGVCHSDLNIIRSPRRRHLIGTTLGHETAGRVVEVGSAVTTVDVGEEVLSFGLKFCDRCRECLAGRQNQCMVIAHRRRDPLGHGLGLDGGMADYMAIRAQQLDSLGGLDPVACAPLCDAGRTPMRAINSVRDRLLPDATVLVLGLGGLGHVGLQIVRAVSNSRIIAADIDEQKVAFAAEHGADLALISSEDTAERVMDETDGWGADVVLDFVGNQATMDTAVGCIATGGAIRSVGLGEGAFTFGPRYNGLPWGVNIDRFYGGNRTDMRHVLGLAYSGAININVVRYDLDDAKKAFDDLDNGRVQGRAVLVP</sequence>
<evidence type="ECO:0000313" key="8">
    <source>
        <dbReference type="EMBL" id="EJZ81852.1"/>
    </source>
</evidence>
<dbReference type="OrthoDB" id="3567264at2"/>
<dbReference type="AlphaFoldDB" id="I7KJN5"/>
<reference evidence="8 9" key="2">
    <citation type="submission" date="2012-08" db="EMBL/GenBank/DDBJ databases">
        <title>The Genome Sequence of Turicella otitidis ATCC 51513.</title>
        <authorList>
            <consortium name="The Broad Institute Genome Sequencing Platform"/>
            <person name="Earl A."/>
            <person name="Ward D."/>
            <person name="Feldgarden M."/>
            <person name="Gevers D."/>
            <person name="Huys G."/>
            <person name="Walker B."/>
            <person name="Young S.K."/>
            <person name="Zeng Q."/>
            <person name="Gargeya S."/>
            <person name="Fitzgerald M."/>
            <person name="Haas B."/>
            <person name="Abouelleil A."/>
            <person name="Alvarado L."/>
            <person name="Arachchi H.M."/>
            <person name="Berlin A.M."/>
            <person name="Chapman S.B."/>
            <person name="Goldberg J."/>
            <person name="Griggs A."/>
            <person name="Gujja S."/>
            <person name="Hansen M."/>
            <person name="Howarth C."/>
            <person name="Imamovic A."/>
            <person name="Larimer J."/>
            <person name="McCowen C."/>
            <person name="Montmayeur A."/>
            <person name="Murphy C."/>
            <person name="Neiman D."/>
            <person name="Pearson M."/>
            <person name="Priest M."/>
            <person name="Roberts A."/>
            <person name="Saif S."/>
            <person name="Shea T."/>
            <person name="Sisk P."/>
            <person name="Sykes S."/>
            <person name="Wortman J."/>
            <person name="Nusbaum C."/>
            <person name="Birren B."/>
        </authorList>
    </citation>
    <scope>NUCLEOTIDE SEQUENCE [LARGE SCALE GENOMIC DNA]</scope>
    <source>
        <strain evidence="8 9">ATCC 51513</strain>
    </source>
</reference>
<proteinExistence type="inferred from homology"/>
<dbReference type="InterPro" id="IPR036291">
    <property type="entry name" value="NAD(P)-bd_dom_sf"/>
</dbReference>
<dbReference type="InterPro" id="IPR020843">
    <property type="entry name" value="ER"/>
</dbReference>
<comment type="cofactor">
    <cofactor evidence="1 5">
        <name>Zn(2+)</name>
        <dbReference type="ChEBI" id="CHEBI:29105"/>
    </cofactor>
</comment>
<dbReference type="Gene3D" id="3.90.180.10">
    <property type="entry name" value="Medium-chain alcohol dehydrogenases, catalytic domain"/>
    <property type="match status" value="1"/>
</dbReference>
<dbReference type="Pfam" id="PF08240">
    <property type="entry name" value="ADH_N"/>
    <property type="match status" value="1"/>
</dbReference>
<dbReference type="InterPro" id="IPR011032">
    <property type="entry name" value="GroES-like_sf"/>
</dbReference>
<evidence type="ECO:0000256" key="3">
    <source>
        <dbReference type="ARBA" id="ARBA00022833"/>
    </source>
</evidence>
<keyword evidence="3 5" id="KW-0862">Zinc</keyword>
<protein>
    <submittedName>
        <fullName evidence="7">Alcohol dehydrogenase GroES domain protein</fullName>
        <ecNumber evidence="7">1.1.1.1</ecNumber>
    </submittedName>
</protein>
<dbReference type="PANTHER" id="PTHR43401">
    <property type="entry name" value="L-THREONINE 3-DEHYDROGENASE"/>
    <property type="match status" value="1"/>
</dbReference>
<dbReference type="InterPro" id="IPR002328">
    <property type="entry name" value="ADH_Zn_CS"/>
</dbReference>
<evidence type="ECO:0000313" key="7">
    <source>
        <dbReference type="EMBL" id="CCI83735.1"/>
    </source>
</evidence>
<evidence type="ECO:0000313" key="9">
    <source>
        <dbReference type="Proteomes" id="UP000006078"/>
    </source>
</evidence>
<dbReference type="PROSITE" id="PS00059">
    <property type="entry name" value="ADH_ZINC"/>
    <property type="match status" value="1"/>
</dbReference>
<dbReference type="eggNOG" id="COG1064">
    <property type="taxonomic scope" value="Bacteria"/>
</dbReference>
<name>I7KJN5_9CORY</name>
<evidence type="ECO:0000256" key="5">
    <source>
        <dbReference type="RuleBase" id="RU361277"/>
    </source>
</evidence>
<feature type="domain" description="Enoyl reductase (ER)" evidence="6">
    <location>
        <begin position="10"/>
        <end position="342"/>
    </location>
</feature>
<dbReference type="Proteomes" id="UP000011016">
    <property type="component" value="Unassembled WGS sequence"/>
</dbReference>
<accession>I7KJN5</accession>
<dbReference type="EMBL" id="AHAE01000056">
    <property type="protein sequence ID" value="EJZ81852.1"/>
    <property type="molecule type" value="Genomic_DNA"/>
</dbReference>
<keyword evidence="2 5" id="KW-0479">Metal-binding</keyword>
<dbReference type="Proteomes" id="UP000006078">
    <property type="component" value="Unassembled WGS sequence"/>
</dbReference>
<dbReference type="Pfam" id="PF00107">
    <property type="entry name" value="ADH_zinc_N"/>
    <property type="match status" value="1"/>
</dbReference>
<reference evidence="7 10" key="1">
    <citation type="journal article" date="2012" name="J. Bacteriol.">
        <title>Draft Genome Sequence of Turicella otitidis ATCC 51513, Isolated from Middle Ear Fluid from a Child with Otitis Media.</title>
        <authorList>
            <person name="Brinkrolf K."/>
            <person name="Schneider J."/>
            <person name="Knecht M."/>
            <person name="Ruckert C."/>
            <person name="Tauch A."/>
        </authorList>
    </citation>
    <scope>NUCLEOTIDE SEQUENCE [LARGE SCALE GENOMIC DNA]</scope>
    <source>
        <strain evidence="7 10">ATCC 51513</strain>
    </source>
</reference>
<evidence type="ECO:0000256" key="1">
    <source>
        <dbReference type="ARBA" id="ARBA00001947"/>
    </source>
</evidence>
<organism evidence="7 10">
    <name type="scientific">Corynebacterium otitidis ATCC 51513</name>
    <dbReference type="NCBI Taxonomy" id="883169"/>
    <lineage>
        <taxon>Bacteria</taxon>
        <taxon>Bacillati</taxon>
        <taxon>Actinomycetota</taxon>
        <taxon>Actinomycetes</taxon>
        <taxon>Mycobacteriales</taxon>
        <taxon>Corynebacteriaceae</taxon>
        <taxon>Corynebacterium</taxon>
    </lineage>
</organism>
<dbReference type="HOGENOM" id="CLU_026673_11_2_11"/>
<dbReference type="EC" id="1.1.1.1" evidence="7"/>
<dbReference type="STRING" id="29321.AAV33_02440"/>
<comment type="similarity">
    <text evidence="5">Belongs to the zinc-containing alcohol dehydrogenase family.</text>
</comment>